<dbReference type="GO" id="GO:0022857">
    <property type="term" value="F:transmembrane transporter activity"/>
    <property type="evidence" value="ECO:0007669"/>
    <property type="project" value="InterPro"/>
</dbReference>
<evidence type="ECO:0000256" key="5">
    <source>
        <dbReference type="ARBA" id="ARBA00022692"/>
    </source>
</evidence>
<proteinExistence type="inferred from homology"/>
<dbReference type="AlphaFoldDB" id="A0A2W2I3G2"/>
<keyword evidence="6 8" id="KW-1133">Transmembrane helix</keyword>
<evidence type="ECO:0000256" key="2">
    <source>
        <dbReference type="ARBA" id="ARBA00007935"/>
    </source>
</evidence>
<evidence type="ECO:0000256" key="7">
    <source>
        <dbReference type="ARBA" id="ARBA00023136"/>
    </source>
</evidence>
<name>A0A2W2I3G2_9ACTN</name>
<evidence type="ECO:0000256" key="4">
    <source>
        <dbReference type="ARBA" id="ARBA00022475"/>
    </source>
</evidence>
<dbReference type="Pfam" id="PF01032">
    <property type="entry name" value="FecCD"/>
    <property type="match status" value="1"/>
</dbReference>
<comment type="subcellular location">
    <subcellularLocation>
        <location evidence="1">Cell membrane</location>
        <topology evidence="1">Multi-pass membrane protein</topology>
    </subcellularLocation>
</comment>
<evidence type="ECO:0000256" key="8">
    <source>
        <dbReference type="SAM" id="Phobius"/>
    </source>
</evidence>
<keyword evidence="7 8" id="KW-0472">Membrane</keyword>
<dbReference type="EMBL" id="POUA01000004">
    <property type="protein sequence ID" value="PZG56638.1"/>
    <property type="molecule type" value="Genomic_DNA"/>
</dbReference>
<keyword evidence="10" id="KW-1185">Reference proteome</keyword>
<keyword evidence="5 8" id="KW-0812">Transmembrane</keyword>
<gene>
    <name evidence="9" type="ORF">C1I98_00910</name>
</gene>
<dbReference type="Proteomes" id="UP000248544">
    <property type="component" value="Unassembled WGS sequence"/>
</dbReference>
<evidence type="ECO:0000313" key="9">
    <source>
        <dbReference type="EMBL" id="PZG56638.1"/>
    </source>
</evidence>
<sequence length="80" mass="8185">MPVLCLVLVAMTAFGIAFGAVGIDMSTVGDVLWHRMAGGSRHVGGVGDQIVWNLRVPRVLLACVVGAGLALVGTVLQATV</sequence>
<dbReference type="GO" id="GO:0033214">
    <property type="term" value="P:siderophore-iron import into cell"/>
    <property type="evidence" value="ECO:0007669"/>
    <property type="project" value="TreeGrafter"/>
</dbReference>
<dbReference type="PANTHER" id="PTHR30472">
    <property type="entry name" value="FERRIC ENTEROBACTIN TRANSPORT SYSTEM PERMEASE PROTEIN"/>
    <property type="match status" value="1"/>
</dbReference>
<dbReference type="InterPro" id="IPR000522">
    <property type="entry name" value="ABC_transptr_permease_BtuC"/>
</dbReference>
<dbReference type="Gene3D" id="1.10.3470.10">
    <property type="entry name" value="ABC transporter involved in vitamin B12 uptake, BtuC"/>
    <property type="match status" value="1"/>
</dbReference>
<protein>
    <recommendedName>
        <fullName evidence="11">Iron ABC transporter permease</fullName>
    </recommendedName>
</protein>
<keyword evidence="4" id="KW-1003">Cell membrane</keyword>
<evidence type="ECO:0000256" key="6">
    <source>
        <dbReference type="ARBA" id="ARBA00022989"/>
    </source>
</evidence>
<feature type="transmembrane region" description="Helical" evidence="8">
    <location>
        <begin position="59"/>
        <end position="78"/>
    </location>
</feature>
<dbReference type="SUPFAM" id="SSF81345">
    <property type="entry name" value="ABC transporter involved in vitamin B12 uptake, BtuC"/>
    <property type="match status" value="1"/>
</dbReference>
<evidence type="ECO:0000313" key="10">
    <source>
        <dbReference type="Proteomes" id="UP000248544"/>
    </source>
</evidence>
<evidence type="ECO:0008006" key="11">
    <source>
        <dbReference type="Google" id="ProtNLM"/>
    </source>
</evidence>
<dbReference type="GO" id="GO:0005886">
    <property type="term" value="C:plasma membrane"/>
    <property type="evidence" value="ECO:0007669"/>
    <property type="project" value="UniProtKB-SubCell"/>
</dbReference>
<organism evidence="9 10">
    <name type="scientific">Spongiactinospora gelatinilytica</name>
    <dbReference type="NCBI Taxonomy" id="2666298"/>
    <lineage>
        <taxon>Bacteria</taxon>
        <taxon>Bacillati</taxon>
        <taxon>Actinomycetota</taxon>
        <taxon>Actinomycetes</taxon>
        <taxon>Streptosporangiales</taxon>
        <taxon>Streptosporangiaceae</taxon>
        <taxon>Spongiactinospora</taxon>
    </lineage>
</organism>
<keyword evidence="3" id="KW-0813">Transport</keyword>
<evidence type="ECO:0000256" key="1">
    <source>
        <dbReference type="ARBA" id="ARBA00004651"/>
    </source>
</evidence>
<reference evidence="9 10" key="1">
    <citation type="submission" date="2018-01" db="EMBL/GenBank/DDBJ databases">
        <title>Draft genome sequence of Sphaerisporangium sp. 7K107.</title>
        <authorList>
            <person name="Sahin N."/>
            <person name="Saygin H."/>
            <person name="Ay H."/>
        </authorList>
    </citation>
    <scope>NUCLEOTIDE SEQUENCE [LARGE SCALE GENOMIC DNA]</scope>
    <source>
        <strain evidence="9 10">7K107</strain>
    </source>
</reference>
<comment type="similarity">
    <text evidence="2">Belongs to the binding-protein-dependent transport system permease family. FecCD subfamily.</text>
</comment>
<dbReference type="PANTHER" id="PTHR30472:SF67">
    <property type="entry name" value="PERMEASE OF ABC TRANSPORTER-RELATED"/>
    <property type="match status" value="1"/>
</dbReference>
<accession>A0A2W2I3G2</accession>
<dbReference type="InterPro" id="IPR037294">
    <property type="entry name" value="ABC_BtuC-like"/>
</dbReference>
<evidence type="ECO:0000256" key="3">
    <source>
        <dbReference type="ARBA" id="ARBA00022448"/>
    </source>
</evidence>
<comment type="caution">
    <text evidence="9">The sequence shown here is derived from an EMBL/GenBank/DDBJ whole genome shotgun (WGS) entry which is preliminary data.</text>
</comment>